<proteinExistence type="predicted"/>
<dbReference type="Proteomes" id="UP000301309">
    <property type="component" value="Unassembled WGS sequence"/>
</dbReference>
<dbReference type="AlphaFoldDB" id="A0A4D4LKL4"/>
<name>A0A4D4LKL4_STRVO</name>
<feature type="region of interest" description="Disordered" evidence="1">
    <location>
        <begin position="22"/>
        <end position="47"/>
    </location>
</feature>
<sequence length="103" mass="10773">MFAAAGPLLAGIGGAYLEDNDISPLDEDPAPIAFGTDQDPPADVVPHAIDPRSARRLWEMSEELITAMSPGGQPRGASGHQTLAVGVDDRLHPVPESEFGEDA</sequence>
<reference evidence="2 3" key="1">
    <citation type="journal article" date="2020" name="Int. J. Syst. Evol. Microbiol.">
        <title>Reclassification of Streptomyces castelarensis and Streptomyces sporoclivatus as later heterotypic synonyms of Streptomyces antimycoticus.</title>
        <authorList>
            <person name="Komaki H."/>
            <person name="Tamura T."/>
        </authorList>
    </citation>
    <scope>NUCLEOTIDE SEQUENCE [LARGE SCALE GENOMIC DNA]</scope>
    <source>
        <strain evidence="2 3">NBRC 13459</strain>
    </source>
</reference>
<evidence type="ECO:0000313" key="2">
    <source>
        <dbReference type="EMBL" id="GDY59760.1"/>
    </source>
</evidence>
<dbReference type="EMBL" id="BJHW01000002">
    <property type="protein sequence ID" value="GDY59760.1"/>
    <property type="molecule type" value="Genomic_DNA"/>
</dbReference>
<accession>A0A4D4LKL4</accession>
<gene>
    <name evidence="2" type="ORF">SVIO_103830</name>
</gene>
<organism evidence="2 3">
    <name type="scientific">Streptomyces violaceusniger</name>
    <dbReference type="NCBI Taxonomy" id="68280"/>
    <lineage>
        <taxon>Bacteria</taxon>
        <taxon>Bacillati</taxon>
        <taxon>Actinomycetota</taxon>
        <taxon>Actinomycetes</taxon>
        <taxon>Kitasatosporales</taxon>
        <taxon>Streptomycetaceae</taxon>
        <taxon>Streptomyces</taxon>
        <taxon>Streptomyces violaceusniger group</taxon>
    </lineage>
</organism>
<protein>
    <submittedName>
        <fullName evidence="2">Uncharacterized protein</fullName>
    </submittedName>
</protein>
<keyword evidence="3" id="KW-1185">Reference proteome</keyword>
<evidence type="ECO:0000256" key="1">
    <source>
        <dbReference type="SAM" id="MobiDB-lite"/>
    </source>
</evidence>
<evidence type="ECO:0000313" key="3">
    <source>
        <dbReference type="Proteomes" id="UP000301309"/>
    </source>
</evidence>
<comment type="caution">
    <text evidence="2">The sequence shown here is derived from an EMBL/GenBank/DDBJ whole genome shotgun (WGS) entry which is preliminary data.</text>
</comment>